<organism evidence="2 3">
    <name type="scientific">Steccherinum ochraceum</name>
    <dbReference type="NCBI Taxonomy" id="92696"/>
    <lineage>
        <taxon>Eukaryota</taxon>
        <taxon>Fungi</taxon>
        <taxon>Dikarya</taxon>
        <taxon>Basidiomycota</taxon>
        <taxon>Agaricomycotina</taxon>
        <taxon>Agaricomycetes</taxon>
        <taxon>Polyporales</taxon>
        <taxon>Steccherinaceae</taxon>
        <taxon>Steccherinum</taxon>
    </lineage>
</organism>
<keyword evidence="1" id="KW-0732">Signal</keyword>
<name>A0A4R0R8Q1_9APHY</name>
<evidence type="ECO:0008006" key="4">
    <source>
        <dbReference type="Google" id="ProtNLM"/>
    </source>
</evidence>
<feature type="signal peptide" evidence="1">
    <location>
        <begin position="1"/>
        <end position="21"/>
    </location>
</feature>
<evidence type="ECO:0000313" key="2">
    <source>
        <dbReference type="EMBL" id="TCD63852.1"/>
    </source>
</evidence>
<evidence type="ECO:0000313" key="3">
    <source>
        <dbReference type="Proteomes" id="UP000292702"/>
    </source>
</evidence>
<proteinExistence type="predicted"/>
<dbReference type="Proteomes" id="UP000292702">
    <property type="component" value="Unassembled WGS sequence"/>
</dbReference>
<evidence type="ECO:0000256" key="1">
    <source>
        <dbReference type="SAM" id="SignalP"/>
    </source>
</evidence>
<dbReference type="EMBL" id="RWJN01000270">
    <property type="protein sequence ID" value="TCD63852.1"/>
    <property type="molecule type" value="Genomic_DNA"/>
</dbReference>
<feature type="chain" id="PRO_5020786584" description="Hydrophobin" evidence="1">
    <location>
        <begin position="22"/>
        <end position="75"/>
    </location>
</feature>
<protein>
    <recommendedName>
        <fullName evidence="4">Hydrophobin</fullName>
    </recommendedName>
</protein>
<keyword evidence="3" id="KW-1185">Reference proteome</keyword>
<gene>
    <name evidence="2" type="ORF">EIP91_004866</name>
</gene>
<reference evidence="2 3" key="1">
    <citation type="submission" date="2018-11" db="EMBL/GenBank/DDBJ databases">
        <title>Genome assembly of Steccherinum ochraceum LE-BIN_3174, the white-rot fungus of the Steccherinaceae family (The Residual Polyporoid clade, Polyporales, Basidiomycota).</title>
        <authorList>
            <person name="Fedorova T.V."/>
            <person name="Glazunova O.A."/>
            <person name="Landesman E.O."/>
            <person name="Moiseenko K.V."/>
            <person name="Psurtseva N.V."/>
            <person name="Savinova O.S."/>
            <person name="Shakhova N.V."/>
            <person name="Tyazhelova T.V."/>
            <person name="Vasina D.V."/>
        </authorList>
    </citation>
    <scope>NUCLEOTIDE SEQUENCE [LARGE SCALE GENOMIC DNA]</scope>
    <source>
        <strain evidence="2 3">LE-BIN_3174</strain>
    </source>
</reference>
<accession>A0A4R0R8Q1</accession>
<dbReference type="AlphaFoldDB" id="A0A4R0R8Q1"/>
<sequence>MHFSLLPTLVFALALAVEVIATPAPEPQGSSCLLGNLASCKSGAAAPFCCQRGLACIGSVSFIFVVTVTRFAQAH</sequence>
<comment type="caution">
    <text evidence="2">The sequence shown here is derived from an EMBL/GenBank/DDBJ whole genome shotgun (WGS) entry which is preliminary data.</text>
</comment>